<reference evidence="2" key="2">
    <citation type="submission" date="2023-05" db="EMBL/GenBank/DDBJ databases">
        <authorList>
            <consortium name="Lawrence Berkeley National Laboratory"/>
            <person name="Steindorff A."/>
            <person name="Hensen N."/>
            <person name="Bonometti L."/>
            <person name="Westerberg I."/>
            <person name="Brannstrom I.O."/>
            <person name="Guillou S."/>
            <person name="Cros-Aarteil S."/>
            <person name="Calhoun S."/>
            <person name="Haridas S."/>
            <person name="Kuo A."/>
            <person name="Mondo S."/>
            <person name="Pangilinan J."/>
            <person name="Riley R."/>
            <person name="Labutti K."/>
            <person name="Andreopoulos B."/>
            <person name="Lipzen A."/>
            <person name="Chen C."/>
            <person name="Yanf M."/>
            <person name="Daum C."/>
            <person name="Ng V."/>
            <person name="Clum A."/>
            <person name="Ohm R."/>
            <person name="Martin F."/>
            <person name="Silar P."/>
            <person name="Natvig D."/>
            <person name="Lalanne C."/>
            <person name="Gautier V."/>
            <person name="Ament-Velasquez S.L."/>
            <person name="Kruys A."/>
            <person name="Hutchinson M.I."/>
            <person name="Powell A.J."/>
            <person name="Barry K."/>
            <person name="Miller A.N."/>
            <person name="Grigoriev I.V."/>
            <person name="Debuchy R."/>
            <person name="Gladieux P."/>
            <person name="Thoren M.H."/>
            <person name="Johannesson H."/>
        </authorList>
    </citation>
    <scope>NUCLEOTIDE SEQUENCE</scope>
    <source>
        <strain evidence="2">CBS 103.79</strain>
    </source>
</reference>
<gene>
    <name evidence="2" type="ORF">C8A05DRAFT_42764</name>
</gene>
<reference evidence="2" key="1">
    <citation type="journal article" date="2023" name="Mol. Phylogenet. Evol.">
        <title>Genome-scale phylogeny and comparative genomics of the fungal order Sordariales.</title>
        <authorList>
            <person name="Hensen N."/>
            <person name="Bonometti L."/>
            <person name="Westerberg I."/>
            <person name="Brannstrom I.O."/>
            <person name="Guillou S."/>
            <person name="Cros-Aarteil S."/>
            <person name="Calhoun S."/>
            <person name="Haridas S."/>
            <person name="Kuo A."/>
            <person name="Mondo S."/>
            <person name="Pangilinan J."/>
            <person name="Riley R."/>
            <person name="LaButti K."/>
            <person name="Andreopoulos B."/>
            <person name="Lipzen A."/>
            <person name="Chen C."/>
            <person name="Yan M."/>
            <person name="Daum C."/>
            <person name="Ng V."/>
            <person name="Clum A."/>
            <person name="Steindorff A."/>
            <person name="Ohm R.A."/>
            <person name="Martin F."/>
            <person name="Silar P."/>
            <person name="Natvig D.O."/>
            <person name="Lalanne C."/>
            <person name="Gautier V."/>
            <person name="Ament-Velasquez S.L."/>
            <person name="Kruys A."/>
            <person name="Hutchinson M.I."/>
            <person name="Powell A.J."/>
            <person name="Barry K."/>
            <person name="Miller A.N."/>
            <person name="Grigoriev I.V."/>
            <person name="Debuchy R."/>
            <person name="Gladieux P."/>
            <person name="Hiltunen Thoren M."/>
            <person name="Johannesson H."/>
        </authorList>
    </citation>
    <scope>NUCLEOTIDE SEQUENCE</scope>
    <source>
        <strain evidence="2">CBS 103.79</strain>
    </source>
</reference>
<organism evidence="2 3">
    <name type="scientific">Staphylotrichum tortipilum</name>
    <dbReference type="NCBI Taxonomy" id="2831512"/>
    <lineage>
        <taxon>Eukaryota</taxon>
        <taxon>Fungi</taxon>
        <taxon>Dikarya</taxon>
        <taxon>Ascomycota</taxon>
        <taxon>Pezizomycotina</taxon>
        <taxon>Sordariomycetes</taxon>
        <taxon>Sordariomycetidae</taxon>
        <taxon>Sordariales</taxon>
        <taxon>Chaetomiaceae</taxon>
        <taxon>Staphylotrichum</taxon>
    </lineage>
</organism>
<evidence type="ECO:0000256" key="1">
    <source>
        <dbReference type="SAM" id="MobiDB-lite"/>
    </source>
</evidence>
<protein>
    <submittedName>
        <fullName evidence="2">Uncharacterized protein</fullName>
    </submittedName>
</protein>
<proteinExistence type="predicted"/>
<dbReference type="AlphaFoldDB" id="A0AAN6MNV7"/>
<sequence length="576" mass="65614">MEDLRREFEGEPAKSMPTHEVAPPKRPEKRPLHEGSDAPPASDQRNAPPHAQPPPNTSVRRSNAVPPPVPDHATPVTDAADVPINDPHPSAWHPGVWVPTGYVAAQQAHQPSLTQRPPAPPPRDDPAAVDAARAQRARDRERREEHRREEQRAMRAEMEDLVAQLGEANNRADQAERVVEELTQVLEEKFSEMAVENHHDDTESADAALDALQAENKKLKAELDEARSHIFSLQPYRNDLTPKETQDFDDLVNGVTDWITNLMDPILDDDDQIESVLISAKKRSADLHRLKRFVHSQGDLVHGCMFPETDIDILIAVVMRFLQDNIFQKILFGAVPDAVEMVTFVEGSMQSNVEPKRDLFALRSWRAEALNAIICSPDYQRARNSRARELTGELASLFKIFKKEKEWNKLCQGLLDEIIKPAVRLHEKLMTSTHHFYLDLDTYVVWNASQELEMSPDFVRHLPALKCENILQNRKPFVLSKLDPRPGKEQLYRELTNVATVVPALYMRQVGKGDVIKEPTIVRPQVVLVGWGPEEKRDKFVNNGERTLMHHLCFSHRDRQEGVVRSLMQWRNAQWG</sequence>
<keyword evidence="3" id="KW-1185">Reference proteome</keyword>
<name>A0AAN6MNV7_9PEZI</name>
<evidence type="ECO:0000313" key="3">
    <source>
        <dbReference type="Proteomes" id="UP001303889"/>
    </source>
</evidence>
<evidence type="ECO:0000313" key="2">
    <source>
        <dbReference type="EMBL" id="KAK3904104.1"/>
    </source>
</evidence>
<feature type="region of interest" description="Disordered" evidence="1">
    <location>
        <begin position="1"/>
        <end position="153"/>
    </location>
</feature>
<dbReference type="Proteomes" id="UP001303889">
    <property type="component" value="Unassembled WGS sequence"/>
</dbReference>
<comment type="caution">
    <text evidence="2">The sequence shown here is derived from an EMBL/GenBank/DDBJ whole genome shotgun (WGS) entry which is preliminary data.</text>
</comment>
<dbReference type="EMBL" id="MU855413">
    <property type="protein sequence ID" value="KAK3904104.1"/>
    <property type="molecule type" value="Genomic_DNA"/>
</dbReference>
<feature type="compositionally biased region" description="Basic and acidic residues" evidence="1">
    <location>
        <begin position="136"/>
        <end position="153"/>
    </location>
</feature>
<feature type="compositionally biased region" description="Basic and acidic residues" evidence="1">
    <location>
        <begin position="22"/>
        <end position="36"/>
    </location>
</feature>
<accession>A0AAN6MNV7</accession>
<feature type="compositionally biased region" description="Basic and acidic residues" evidence="1">
    <location>
        <begin position="1"/>
        <end position="12"/>
    </location>
</feature>